<dbReference type="PANTHER" id="PTHR11365:SF23">
    <property type="entry name" value="HYPOTHETICAL 5-OXOPROLINASE (EUROFUNG)-RELATED"/>
    <property type="match status" value="1"/>
</dbReference>
<dbReference type="InterPro" id="IPR045079">
    <property type="entry name" value="Oxoprolinase-like"/>
</dbReference>
<sequence>IVEIANAAMVNALRLVSVQRGYDPRDFALVAFGGAGPAHANRLAAMTQIPVAIIPPSPGTASAMGLLVTDLKHDYATTVIERMDRVDPDVLEQIFNQLQVRGREALAGEGLAEEAMGFRRQADLRYVGQSHELTLSLAADALDQGQMQQILEQFHREHDRAYGFSAPGEEVELVNLRLAAVGEIAKPKVASIAPAEGEAVAKNMRPVYFAESEGYVECPVYDRYALGAGAVVVGPAIVEEIDSTTMIHPGYQV</sequence>
<reference evidence="3" key="1">
    <citation type="submission" date="2018-05" db="EMBL/GenBank/DDBJ databases">
        <authorList>
            <person name="Lanie J.A."/>
            <person name="Ng W.-L."/>
            <person name="Kazmierczak K.M."/>
            <person name="Andrzejewski T.M."/>
            <person name="Davidsen T.M."/>
            <person name="Wayne K.J."/>
            <person name="Tettelin H."/>
            <person name="Glass J.I."/>
            <person name="Rusch D."/>
            <person name="Podicherti R."/>
            <person name="Tsui H.-C.T."/>
            <person name="Winkler M.E."/>
        </authorList>
    </citation>
    <scope>NUCLEOTIDE SEQUENCE</scope>
</reference>
<evidence type="ECO:0000259" key="1">
    <source>
        <dbReference type="Pfam" id="PF01968"/>
    </source>
</evidence>
<feature type="non-terminal residue" evidence="3">
    <location>
        <position position="1"/>
    </location>
</feature>
<protein>
    <submittedName>
        <fullName evidence="3">Uncharacterized protein</fullName>
    </submittedName>
</protein>
<dbReference type="GO" id="GO:0006749">
    <property type="term" value="P:glutathione metabolic process"/>
    <property type="evidence" value="ECO:0007669"/>
    <property type="project" value="TreeGrafter"/>
</dbReference>
<dbReference type="Pfam" id="PF01968">
    <property type="entry name" value="Hydantoinase_A"/>
    <property type="match status" value="1"/>
</dbReference>
<feature type="domain" description="Acetophenone carboxylase-like C-terminal" evidence="2">
    <location>
        <begin position="90"/>
        <end position="252"/>
    </location>
</feature>
<dbReference type="PANTHER" id="PTHR11365">
    <property type="entry name" value="5-OXOPROLINASE RELATED"/>
    <property type="match status" value="1"/>
</dbReference>
<dbReference type="AlphaFoldDB" id="A0A383A6W6"/>
<dbReference type="GO" id="GO:0005829">
    <property type="term" value="C:cytosol"/>
    <property type="evidence" value="ECO:0007669"/>
    <property type="project" value="TreeGrafter"/>
</dbReference>
<organism evidence="3">
    <name type="scientific">marine metagenome</name>
    <dbReference type="NCBI Taxonomy" id="408172"/>
    <lineage>
        <taxon>unclassified sequences</taxon>
        <taxon>metagenomes</taxon>
        <taxon>ecological metagenomes</taxon>
    </lineage>
</organism>
<evidence type="ECO:0000313" key="3">
    <source>
        <dbReference type="EMBL" id="SVE03552.1"/>
    </source>
</evidence>
<gene>
    <name evidence="3" type="ORF">METZ01_LOCUS456406</name>
</gene>
<feature type="domain" description="Hydantoinase A/oxoprolinase" evidence="1">
    <location>
        <begin position="1"/>
        <end position="74"/>
    </location>
</feature>
<dbReference type="InterPro" id="IPR049517">
    <property type="entry name" value="ACX-like_C"/>
</dbReference>
<dbReference type="EMBL" id="UINC01189730">
    <property type="protein sequence ID" value="SVE03552.1"/>
    <property type="molecule type" value="Genomic_DNA"/>
</dbReference>
<proteinExistence type="predicted"/>
<dbReference type="Pfam" id="PF19278">
    <property type="entry name" value="Hydant_A_C"/>
    <property type="match status" value="1"/>
</dbReference>
<accession>A0A383A6W6</accession>
<name>A0A383A6W6_9ZZZZ</name>
<feature type="non-terminal residue" evidence="3">
    <location>
        <position position="253"/>
    </location>
</feature>
<dbReference type="GO" id="GO:0017168">
    <property type="term" value="F:5-oxoprolinase (ATP-hydrolyzing) activity"/>
    <property type="evidence" value="ECO:0007669"/>
    <property type="project" value="TreeGrafter"/>
</dbReference>
<dbReference type="InterPro" id="IPR002821">
    <property type="entry name" value="Hydantoinase_A"/>
</dbReference>
<evidence type="ECO:0000259" key="2">
    <source>
        <dbReference type="Pfam" id="PF19278"/>
    </source>
</evidence>